<dbReference type="InterPro" id="IPR001075">
    <property type="entry name" value="NIF_FeS_clus_asmbl_NifU_C"/>
</dbReference>
<dbReference type="Pfam" id="PF08712">
    <property type="entry name" value="Nfu_N"/>
    <property type="match status" value="1"/>
</dbReference>
<dbReference type="PANTHER" id="PTHR11178">
    <property type="entry name" value="IRON-SULFUR CLUSTER SCAFFOLD PROTEIN NFU-RELATED"/>
    <property type="match status" value="1"/>
</dbReference>
<accession>A0A0N1I2Q0</accession>
<evidence type="ECO:0000313" key="5">
    <source>
        <dbReference type="Proteomes" id="UP000038009"/>
    </source>
</evidence>
<dbReference type="InterPro" id="IPR034904">
    <property type="entry name" value="FSCA_dom_sf"/>
</dbReference>
<dbReference type="FunFam" id="3.30.1370.70:FF:000004">
    <property type="entry name" value="HIRA-interacting protein 5, putative"/>
    <property type="match status" value="1"/>
</dbReference>
<evidence type="ECO:0000256" key="1">
    <source>
        <dbReference type="ARBA" id="ARBA00006420"/>
    </source>
</evidence>
<dbReference type="SUPFAM" id="SSF110836">
    <property type="entry name" value="Hypothetical protein SAV1430"/>
    <property type="match status" value="1"/>
</dbReference>
<dbReference type="GO" id="GO:0016226">
    <property type="term" value="P:iron-sulfur cluster assembly"/>
    <property type="evidence" value="ECO:0007669"/>
    <property type="project" value="InterPro"/>
</dbReference>
<feature type="domain" description="Scaffold protein Nfu/NifU N-terminal" evidence="3">
    <location>
        <begin position="76"/>
        <end position="164"/>
    </location>
</feature>
<keyword evidence="2" id="KW-0732">Signal</keyword>
<dbReference type="InterPro" id="IPR014824">
    <property type="entry name" value="Nfu/NifU_N"/>
</dbReference>
<dbReference type="SMART" id="SM00932">
    <property type="entry name" value="Nfu_N"/>
    <property type="match status" value="1"/>
</dbReference>
<dbReference type="Gene3D" id="3.30.1370.70">
    <property type="entry name" value="Scaffold protein Nfu/NifU, N-terminal domain"/>
    <property type="match status" value="1"/>
</dbReference>
<evidence type="ECO:0000256" key="2">
    <source>
        <dbReference type="SAM" id="SignalP"/>
    </source>
</evidence>
<reference evidence="4 5" key="1">
    <citation type="journal article" date="2015" name="PLoS Pathog.">
        <title>Leptomonas seymouri: Adaptations to the Dixenous Life Cycle Analyzed by Genome Sequencing, Transcriptome Profiling and Co-infection with Leishmania donovani.</title>
        <authorList>
            <person name="Kraeva N."/>
            <person name="Butenko A."/>
            <person name="Hlavacova J."/>
            <person name="Kostygov A."/>
            <person name="Myskova J."/>
            <person name="Grybchuk D."/>
            <person name="Lestinova T."/>
            <person name="Votypka J."/>
            <person name="Volf P."/>
            <person name="Opperdoes F."/>
            <person name="Flegontov P."/>
            <person name="Lukes J."/>
            <person name="Yurchenko V."/>
        </authorList>
    </citation>
    <scope>NUCLEOTIDE SEQUENCE [LARGE SCALE GENOMIC DNA]</scope>
    <source>
        <strain evidence="4 5">ATCC 30220</strain>
    </source>
</reference>
<keyword evidence="5" id="KW-1185">Reference proteome</keyword>
<comment type="caution">
    <text evidence="4">The sequence shown here is derived from an EMBL/GenBank/DDBJ whole genome shotgun (WGS) entry which is preliminary data.</text>
</comment>
<evidence type="ECO:0000313" key="4">
    <source>
        <dbReference type="EMBL" id="KPI85892.1"/>
    </source>
</evidence>
<gene>
    <name evidence="4" type="ORF">ABL78_5024</name>
</gene>
<protein>
    <recommendedName>
        <fullName evidence="3">Scaffold protein Nfu/NifU N-terminal domain-containing protein</fullName>
    </recommendedName>
</protein>
<dbReference type="GO" id="GO:0005739">
    <property type="term" value="C:mitochondrion"/>
    <property type="evidence" value="ECO:0007669"/>
    <property type="project" value="TreeGrafter"/>
</dbReference>
<dbReference type="InterPro" id="IPR036498">
    <property type="entry name" value="Nfu/NifU_N_sf"/>
</dbReference>
<name>A0A0N1I2Q0_LEPSE</name>
<organism evidence="4 5">
    <name type="scientific">Leptomonas seymouri</name>
    <dbReference type="NCBI Taxonomy" id="5684"/>
    <lineage>
        <taxon>Eukaryota</taxon>
        <taxon>Discoba</taxon>
        <taxon>Euglenozoa</taxon>
        <taxon>Kinetoplastea</taxon>
        <taxon>Metakinetoplastina</taxon>
        <taxon>Trypanosomatida</taxon>
        <taxon>Trypanosomatidae</taxon>
        <taxon>Leishmaniinae</taxon>
        <taxon>Leptomonas</taxon>
    </lineage>
</organism>
<dbReference type="GO" id="GO:0051536">
    <property type="term" value="F:iron-sulfur cluster binding"/>
    <property type="evidence" value="ECO:0007669"/>
    <property type="project" value="InterPro"/>
</dbReference>
<evidence type="ECO:0000259" key="3">
    <source>
        <dbReference type="SMART" id="SM00932"/>
    </source>
</evidence>
<dbReference type="OMA" id="AIMEHYM"/>
<dbReference type="OrthoDB" id="565552at2759"/>
<feature type="signal peptide" evidence="2">
    <location>
        <begin position="1"/>
        <end position="24"/>
    </location>
</feature>
<dbReference type="GO" id="GO:0005506">
    <property type="term" value="F:iron ion binding"/>
    <property type="evidence" value="ECO:0007669"/>
    <property type="project" value="InterPro"/>
</dbReference>
<dbReference type="Gene3D" id="3.30.300.130">
    <property type="entry name" value="Fe-S cluster assembly (FSCA)"/>
    <property type="match status" value="1"/>
</dbReference>
<dbReference type="VEuPathDB" id="TriTrypDB:Lsey_0159_0020"/>
<sequence>MWKRSGVRLAALLAARQLQLPSLAVQSPTSVLTINAGSFRRSLSSSVSTMCAATSSSGCSSAIAGGVTTARRTIVVETSETPNPDCLRFFSMDLSFLKPEFSVDIPSPAHAYKSPLAEALFGVAGVEAVFIADEYVTVRRHPQADWAVLIPTIKEVIVEFAESKEGVLSAAGEEELAGYNDDTEPEEDDDEVVLAVKELLASRIRPMLRADGGNVRFIDMDDGTVFLLLEGACKSCPSSHITLKSGIERMLMHWIPEVVEAQEVSDEVAADIIAEKRLRKSMREQGEVITAK</sequence>
<dbReference type="PANTHER" id="PTHR11178:SF1">
    <property type="entry name" value="NFU1 IRON-SULFUR CLUSTER SCAFFOLD HOMOLOG, MITOCHONDRIAL"/>
    <property type="match status" value="1"/>
</dbReference>
<dbReference type="Proteomes" id="UP000038009">
    <property type="component" value="Unassembled WGS sequence"/>
</dbReference>
<dbReference type="SUPFAM" id="SSF117916">
    <property type="entry name" value="Fe-S cluster assembly (FSCA) domain-like"/>
    <property type="match status" value="1"/>
</dbReference>
<feature type="chain" id="PRO_5005873662" description="Scaffold protein Nfu/NifU N-terminal domain-containing protein" evidence="2">
    <location>
        <begin position="25"/>
        <end position="292"/>
    </location>
</feature>
<proteinExistence type="inferred from homology"/>
<dbReference type="Pfam" id="PF01106">
    <property type="entry name" value="NifU"/>
    <property type="match status" value="1"/>
</dbReference>
<dbReference type="AlphaFoldDB" id="A0A0N1I2Q0"/>
<comment type="similarity">
    <text evidence="1">Belongs to the NifU family.</text>
</comment>
<dbReference type="EMBL" id="LJSK01000159">
    <property type="protein sequence ID" value="KPI85892.1"/>
    <property type="molecule type" value="Genomic_DNA"/>
</dbReference>